<feature type="domain" description="Protein kinase" evidence="2">
    <location>
        <begin position="1"/>
        <end position="196"/>
    </location>
</feature>
<dbReference type="PANTHER" id="PTHR14096:SF34">
    <property type="entry name" value="APOLIPOPROTEIN L3-LIKE-RELATED"/>
    <property type="match status" value="1"/>
</dbReference>
<proteinExistence type="inferred from homology"/>
<dbReference type="GO" id="GO:0042157">
    <property type="term" value="P:lipoprotein metabolic process"/>
    <property type="evidence" value="ECO:0007669"/>
    <property type="project" value="InterPro"/>
</dbReference>
<reference evidence="4" key="1">
    <citation type="submission" date="2025-08" db="UniProtKB">
        <authorList>
            <consortium name="RefSeq"/>
        </authorList>
    </citation>
    <scope>IDENTIFICATION</scope>
</reference>
<dbReference type="GO" id="GO:0005524">
    <property type="term" value="F:ATP binding"/>
    <property type="evidence" value="ECO:0007669"/>
    <property type="project" value="InterPro"/>
</dbReference>
<evidence type="ECO:0000313" key="4">
    <source>
        <dbReference type="RefSeq" id="XP_042560114.1"/>
    </source>
</evidence>
<organism evidence="3 4">
    <name type="scientific">Clupea harengus</name>
    <name type="common">Atlantic herring</name>
    <dbReference type="NCBI Taxonomy" id="7950"/>
    <lineage>
        <taxon>Eukaryota</taxon>
        <taxon>Metazoa</taxon>
        <taxon>Chordata</taxon>
        <taxon>Craniata</taxon>
        <taxon>Vertebrata</taxon>
        <taxon>Euteleostomi</taxon>
        <taxon>Actinopterygii</taxon>
        <taxon>Neopterygii</taxon>
        <taxon>Teleostei</taxon>
        <taxon>Clupei</taxon>
        <taxon>Clupeiformes</taxon>
        <taxon>Clupeoidei</taxon>
        <taxon>Clupeidae</taxon>
        <taxon>Clupea</taxon>
    </lineage>
</organism>
<dbReference type="Proteomes" id="UP000515152">
    <property type="component" value="Unplaced"/>
</dbReference>
<dbReference type="GO" id="GO:0006869">
    <property type="term" value="P:lipid transport"/>
    <property type="evidence" value="ECO:0007669"/>
    <property type="project" value="InterPro"/>
</dbReference>
<dbReference type="InterPro" id="IPR000719">
    <property type="entry name" value="Prot_kinase_dom"/>
</dbReference>
<dbReference type="OrthoDB" id="6363454at2759"/>
<sequence>MNVNDSLIESGETYLLMEQCSGGTLYDKIQAHKADKKPFSEKEVTVWLTKICMALEHLHTDGITHRLLISQVGAILKELKVSLKKLNELADSLENVHFGTTVGSLTGGVIGAAGGITSIVGLILAPFTLGASLIVTGVGVGVAVAGGAVSGVSSITNTVSQNNTFKEIKSIITGLEEKTASVDTSIPHLIKGIESLKGVNFQNISKQKSGTGLLKGLGGVSELVRLARFVSVGKSAAQLSKTVRAAGALSGVFAGLFVALDAVSITMDSIETNRIQQAKGKKMSEDEIKLIKSKTTKFVAEVRLTTKIQQDWLDNRCKIIDSVSNILKDQ</sequence>
<evidence type="ECO:0000256" key="1">
    <source>
        <dbReference type="ARBA" id="ARBA00010090"/>
    </source>
</evidence>
<dbReference type="PROSITE" id="PS50011">
    <property type="entry name" value="PROTEIN_KINASE_DOM"/>
    <property type="match status" value="1"/>
</dbReference>
<dbReference type="RefSeq" id="XP_042560114.1">
    <property type="nucleotide sequence ID" value="XM_042704180.1"/>
</dbReference>
<evidence type="ECO:0000313" key="3">
    <source>
        <dbReference type="Proteomes" id="UP000515152"/>
    </source>
</evidence>
<dbReference type="InterPro" id="IPR008405">
    <property type="entry name" value="ApoL"/>
</dbReference>
<dbReference type="GO" id="GO:0004672">
    <property type="term" value="F:protein kinase activity"/>
    <property type="evidence" value="ECO:0007669"/>
    <property type="project" value="InterPro"/>
</dbReference>
<dbReference type="KEGG" id="char:122129135"/>
<gene>
    <name evidence="4" type="primary">LOC122129135</name>
</gene>
<dbReference type="Pfam" id="PF05461">
    <property type="entry name" value="ApoL"/>
    <property type="match status" value="1"/>
</dbReference>
<dbReference type="GO" id="GO:0016020">
    <property type="term" value="C:membrane"/>
    <property type="evidence" value="ECO:0007669"/>
    <property type="project" value="TreeGrafter"/>
</dbReference>
<evidence type="ECO:0000259" key="2">
    <source>
        <dbReference type="PROSITE" id="PS50011"/>
    </source>
</evidence>
<accession>A0A8M1KE07</accession>
<dbReference type="GO" id="GO:0008289">
    <property type="term" value="F:lipid binding"/>
    <property type="evidence" value="ECO:0007669"/>
    <property type="project" value="InterPro"/>
</dbReference>
<dbReference type="GO" id="GO:0005576">
    <property type="term" value="C:extracellular region"/>
    <property type="evidence" value="ECO:0007669"/>
    <property type="project" value="InterPro"/>
</dbReference>
<keyword evidence="3" id="KW-1185">Reference proteome</keyword>
<dbReference type="PANTHER" id="PTHR14096">
    <property type="entry name" value="APOLIPOPROTEIN L"/>
    <property type="match status" value="1"/>
</dbReference>
<dbReference type="AlphaFoldDB" id="A0A8M1KE07"/>
<protein>
    <submittedName>
        <fullName evidence="4">Apolipoprotein L3-like</fullName>
    </submittedName>
</protein>
<dbReference type="Pfam" id="PF00069">
    <property type="entry name" value="Pkinase"/>
    <property type="match status" value="1"/>
</dbReference>
<name>A0A8M1KE07_CLUHA</name>
<dbReference type="GeneID" id="122129135"/>
<comment type="similarity">
    <text evidence="1">Belongs to the apolipoprotein L family.</text>
</comment>